<dbReference type="Proteomes" id="UP000238362">
    <property type="component" value="Unassembled WGS sequence"/>
</dbReference>
<dbReference type="FunFam" id="3.40.50.150:FF:000461">
    <property type="entry name" value="Sarcosine/dimethylglycine N-methyltransferase"/>
    <property type="match status" value="1"/>
</dbReference>
<dbReference type="InterPro" id="IPR013216">
    <property type="entry name" value="Methyltransf_11"/>
</dbReference>
<dbReference type="InterPro" id="IPR050447">
    <property type="entry name" value="Erg6_SMT_methyltransf"/>
</dbReference>
<dbReference type="InterPro" id="IPR041698">
    <property type="entry name" value="Methyltransf_25"/>
</dbReference>
<evidence type="ECO:0000313" key="10">
    <source>
        <dbReference type="Proteomes" id="UP000238362"/>
    </source>
</evidence>
<organism evidence="9 10">
    <name type="scientific">Prauserella shujinwangii</name>
    <dbReference type="NCBI Taxonomy" id="1453103"/>
    <lineage>
        <taxon>Bacteria</taxon>
        <taxon>Bacillati</taxon>
        <taxon>Actinomycetota</taxon>
        <taxon>Actinomycetes</taxon>
        <taxon>Pseudonocardiales</taxon>
        <taxon>Pseudonocardiaceae</taxon>
        <taxon>Prauserella</taxon>
    </lineage>
</organism>
<sequence length="567" mass="64953">MNESTPGQTDVRPAGTADTDEIQAHPAQKFGEDPLQVRDTDHYTNEYVKGFVEKWDDLIDWRKRYESEGSFFTDLLKSRGVKSVLDVATGTGFHSVRLIEEGFDTTSVDGSPEMLAKAFENGMSYGGHVLRVVHADWRWLSRDVHEKFDAVICLGNSFTHLFSERDRRKALAEFYSVLKHDGILILDQRNYDSILDNGFSSKHSYYYCGEEVVAEPEYVDDGLARFRYSFPDKSQYHLNMFPLRKDYVRRLLREVGFQRVETYGDFQETFAVDEPDFLIHVAEKDYVKTTDDRLNYSAAVNVARDYYNSNDADNFYFTIWGGEDIHVGLYETPDEPIAPASVRTVERMAGKLSLTEHKHVLDLGAGYGGAARYLARTYGCRVTCLNLSEVENDRNRRYNEEQGLDHLIDVVDGSFEDLPFEDNHFDVIWSQDAMLHSGDRLRVLQEATRVLKAGGEFVFTDPMASDTCEKAALRPILDRLHLDTMGSPAFYQRELSRLGLRDITFEDHTPQLATHYGRVLQETQRREADIAEKVSQEYLTRMKKGLQHWVDGGHAGNLAWGIFHARS</sequence>
<dbReference type="GO" id="GO:0032259">
    <property type="term" value="P:methylation"/>
    <property type="evidence" value="ECO:0007669"/>
    <property type="project" value="UniProtKB-KW"/>
</dbReference>
<name>A0A2T0LSA8_9PSEU</name>
<dbReference type="OrthoDB" id="279734at2"/>
<dbReference type="AlphaFoldDB" id="A0A2T0LSA8"/>
<dbReference type="InterPro" id="IPR014369">
    <property type="entry name" value="Gly/Sar_N_MeTrfase"/>
</dbReference>
<keyword evidence="10" id="KW-1185">Reference proteome</keyword>
<accession>A0A2T0LSA8</accession>
<proteinExistence type="inferred from homology"/>
<evidence type="ECO:0000256" key="1">
    <source>
        <dbReference type="ARBA" id="ARBA00008361"/>
    </source>
</evidence>
<dbReference type="GO" id="GO:0019286">
    <property type="term" value="P:glycine betaine biosynthetic process from glycine"/>
    <property type="evidence" value="ECO:0007669"/>
    <property type="project" value="UniProtKB-ARBA"/>
</dbReference>
<dbReference type="Pfam" id="PF08241">
    <property type="entry name" value="Methyltransf_11"/>
    <property type="match status" value="1"/>
</dbReference>
<feature type="domain" description="Methyltransferase type 11" evidence="7">
    <location>
        <begin position="361"/>
        <end position="459"/>
    </location>
</feature>
<keyword evidence="4" id="KW-0949">S-adenosyl-L-methionine</keyword>
<dbReference type="EMBL" id="PVNH01000007">
    <property type="protein sequence ID" value="PRX46557.1"/>
    <property type="molecule type" value="Genomic_DNA"/>
</dbReference>
<dbReference type="Gene3D" id="3.30.46.10">
    <property type="entry name" value="Glycine N-methyltransferase, chain A, domain 1"/>
    <property type="match status" value="1"/>
</dbReference>
<comment type="similarity">
    <text evidence="1">Belongs to the methyltransferase superfamily.</text>
</comment>
<protein>
    <submittedName>
        <fullName evidence="9">Glycine/sarcosine N-methyltransferase</fullName>
    </submittedName>
</protein>
<dbReference type="GO" id="GO:0017174">
    <property type="term" value="F:glycine N-methyltransferase activity"/>
    <property type="evidence" value="ECO:0007669"/>
    <property type="project" value="InterPro"/>
</dbReference>
<dbReference type="InterPro" id="IPR029063">
    <property type="entry name" value="SAM-dependent_MTases_sf"/>
</dbReference>
<feature type="region of interest" description="Disordered" evidence="6">
    <location>
        <begin position="1"/>
        <end position="33"/>
    </location>
</feature>
<keyword evidence="3 9" id="KW-0808">Transferase</keyword>
<dbReference type="RefSeq" id="WP_106179961.1">
    <property type="nucleotide sequence ID" value="NZ_PVNH01000007.1"/>
</dbReference>
<evidence type="ECO:0000313" key="9">
    <source>
        <dbReference type="EMBL" id="PRX46557.1"/>
    </source>
</evidence>
<evidence type="ECO:0000256" key="5">
    <source>
        <dbReference type="ARBA" id="ARBA00060542"/>
    </source>
</evidence>
<evidence type="ECO:0000256" key="3">
    <source>
        <dbReference type="ARBA" id="ARBA00022679"/>
    </source>
</evidence>
<evidence type="ECO:0000259" key="8">
    <source>
        <dbReference type="Pfam" id="PF13649"/>
    </source>
</evidence>
<evidence type="ECO:0000259" key="7">
    <source>
        <dbReference type="Pfam" id="PF08241"/>
    </source>
</evidence>
<evidence type="ECO:0000256" key="2">
    <source>
        <dbReference type="ARBA" id="ARBA00022603"/>
    </source>
</evidence>
<evidence type="ECO:0000256" key="6">
    <source>
        <dbReference type="SAM" id="MobiDB-lite"/>
    </source>
</evidence>
<dbReference type="GO" id="GO:0052729">
    <property type="term" value="F:dimethylglycine N-methyltransferase activity"/>
    <property type="evidence" value="ECO:0007669"/>
    <property type="project" value="UniProtKB-ARBA"/>
</dbReference>
<evidence type="ECO:0000256" key="4">
    <source>
        <dbReference type="ARBA" id="ARBA00022691"/>
    </source>
</evidence>
<comment type="caution">
    <text evidence="9">The sequence shown here is derived from an EMBL/GenBank/DDBJ whole genome shotgun (WGS) entry which is preliminary data.</text>
</comment>
<feature type="domain" description="Methyltransferase" evidence="8">
    <location>
        <begin position="84"/>
        <end position="182"/>
    </location>
</feature>
<dbReference type="SUPFAM" id="SSF53335">
    <property type="entry name" value="S-adenosyl-L-methionine-dependent methyltransferases"/>
    <property type="match status" value="2"/>
</dbReference>
<reference evidence="9 10" key="1">
    <citation type="submission" date="2018-03" db="EMBL/GenBank/DDBJ databases">
        <title>Genomic Encyclopedia of Type Strains, Phase III (KMG-III): the genomes of soil and plant-associated and newly described type strains.</title>
        <authorList>
            <person name="Whitman W."/>
        </authorList>
    </citation>
    <scope>NUCLEOTIDE SEQUENCE [LARGE SCALE GENOMIC DNA]</scope>
    <source>
        <strain evidence="9 10">CGMCC 4.7125</strain>
    </source>
</reference>
<dbReference type="Gene3D" id="3.40.50.150">
    <property type="entry name" value="Vaccinia Virus protein VP39"/>
    <property type="match status" value="2"/>
</dbReference>
<dbReference type="PROSITE" id="PS51600">
    <property type="entry name" value="SAM_GNMT"/>
    <property type="match status" value="1"/>
</dbReference>
<comment type="pathway">
    <text evidence="5">Amine and polyamine biosynthesis; betaine biosynthesis via glycine pathway; betaine from glycine: step 3/3.</text>
</comment>
<dbReference type="PANTHER" id="PTHR44068:SF11">
    <property type="entry name" value="GERANYL DIPHOSPHATE 2-C-METHYLTRANSFERASE"/>
    <property type="match status" value="1"/>
</dbReference>
<dbReference type="CDD" id="cd02440">
    <property type="entry name" value="AdoMet_MTases"/>
    <property type="match status" value="2"/>
</dbReference>
<keyword evidence="2 9" id="KW-0489">Methyltransferase</keyword>
<gene>
    <name evidence="9" type="ORF">B0I33_107134</name>
</gene>
<dbReference type="Pfam" id="PF13649">
    <property type="entry name" value="Methyltransf_25"/>
    <property type="match status" value="1"/>
</dbReference>
<dbReference type="PANTHER" id="PTHR44068">
    <property type="entry name" value="ZGC:194242"/>
    <property type="match status" value="1"/>
</dbReference>